<comment type="similarity">
    <text evidence="1">Belongs to the peptidase A24 family.</text>
</comment>
<feature type="transmembrane region" description="Helical" evidence="2">
    <location>
        <begin position="147"/>
        <end position="169"/>
    </location>
</feature>
<feature type="domain" description="Prepilin type IV endopeptidase peptidase" evidence="3">
    <location>
        <begin position="99"/>
        <end position="193"/>
    </location>
</feature>
<keyword evidence="2" id="KW-0472">Membrane</keyword>
<reference evidence="4 5" key="1">
    <citation type="submission" date="2020-03" db="EMBL/GenBank/DDBJ databases">
        <title>Whole genome shotgun sequence of Phytohabitans rumicis NBRC 108638.</title>
        <authorList>
            <person name="Komaki H."/>
            <person name="Tamura T."/>
        </authorList>
    </citation>
    <scope>NUCLEOTIDE SEQUENCE [LARGE SCALE GENOMIC DNA]</scope>
    <source>
        <strain evidence="4 5">NBRC 108638</strain>
    </source>
</reference>
<evidence type="ECO:0000313" key="5">
    <source>
        <dbReference type="Proteomes" id="UP000482960"/>
    </source>
</evidence>
<protein>
    <submittedName>
        <fullName evidence="4">Prepilin peptidase</fullName>
    </submittedName>
</protein>
<name>A0A6V8KZX4_9ACTN</name>
<dbReference type="PANTHER" id="PTHR30487:SF0">
    <property type="entry name" value="PREPILIN LEADER PEPTIDASE_N-METHYLTRANSFERASE-RELATED"/>
    <property type="match status" value="1"/>
</dbReference>
<reference evidence="4 5" key="2">
    <citation type="submission" date="2020-03" db="EMBL/GenBank/DDBJ databases">
        <authorList>
            <person name="Ichikawa N."/>
            <person name="Kimura A."/>
            <person name="Kitahashi Y."/>
            <person name="Uohara A."/>
        </authorList>
    </citation>
    <scope>NUCLEOTIDE SEQUENCE [LARGE SCALE GENOMIC DNA]</scope>
    <source>
        <strain evidence="4 5">NBRC 108638</strain>
    </source>
</reference>
<comment type="caution">
    <text evidence="4">The sequence shown here is derived from an EMBL/GenBank/DDBJ whole genome shotgun (WGS) entry which is preliminary data.</text>
</comment>
<dbReference type="GO" id="GO:0006465">
    <property type="term" value="P:signal peptide processing"/>
    <property type="evidence" value="ECO:0007669"/>
    <property type="project" value="TreeGrafter"/>
</dbReference>
<sequence>MLPHVRPTIATCAVLGAVVGWLTPVTAYRLSVEYGSPPRSTCGDCAGPLPIAGRCPGCRAVLGPTAWLTVPVGALAFALIASALGPAPELPAYLGVAGVGVLLAFIDLACLRLPDPLVGAATILGVAPLLLVAALDGTAGPLGRAALAALLMAGIYLVLALVPGAGLGLGDVKLSGVLGFTLGWLGWPAVLLGLVLPHLLNGPIALVLLLSGRAGRRTDLPLGPALLAGWLLAVVVTA</sequence>
<keyword evidence="5" id="KW-1185">Reference proteome</keyword>
<evidence type="ECO:0000256" key="2">
    <source>
        <dbReference type="SAM" id="Phobius"/>
    </source>
</evidence>
<feature type="transmembrane region" description="Helical" evidence="2">
    <location>
        <begin position="92"/>
        <end position="111"/>
    </location>
</feature>
<dbReference type="RefSeq" id="WP_173077914.1">
    <property type="nucleotide sequence ID" value="NZ_BLPG01000001.1"/>
</dbReference>
<dbReference type="PANTHER" id="PTHR30487">
    <property type="entry name" value="TYPE 4 PREPILIN-LIKE PROTEINS LEADER PEPTIDE-PROCESSING ENZYME"/>
    <property type="match status" value="1"/>
</dbReference>
<evidence type="ECO:0000256" key="1">
    <source>
        <dbReference type="ARBA" id="ARBA00005801"/>
    </source>
</evidence>
<proteinExistence type="inferred from homology"/>
<keyword evidence="2" id="KW-1133">Transmembrane helix</keyword>
<dbReference type="GO" id="GO:0005886">
    <property type="term" value="C:plasma membrane"/>
    <property type="evidence" value="ECO:0007669"/>
    <property type="project" value="TreeGrafter"/>
</dbReference>
<organism evidence="4 5">
    <name type="scientific">Phytohabitans rumicis</name>
    <dbReference type="NCBI Taxonomy" id="1076125"/>
    <lineage>
        <taxon>Bacteria</taxon>
        <taxon>Bacillati</taxon>
        <taxon>Actinomycetota</taxon>
        <taxon>Actinomycetes</taxon>
        <taxon>Micromonosporales</taxon>
        <taxon>Micromonosporaceae</taxon>
    </lineage>
</organism>
<dbReference type="Pfam" id="PF01478">
    <property type="entry name" value="Peptidase_A24"/>
    <property type="match status" value="1"/>
</dbReference>
<evidence type="ECO:0000259" key="3">
    <source>
        <dbReference type="Pfam" id="PF01478"/>
    </source>
</evidence>
<feature type="transmembrane region" description="Helical" evidence="2">
    <location>
        <begin position="66"/>
        <end position="85"/>
    </location>
</feature>
<dbReference type="GO" id="GO:0004190">
    <property type="term" value="F:aspartic-type endopeptidase activity"/>
    <property type="evidence" value="ECO:0007669"/>
    <property type="project" value="InterPro"/>
</dbReference>
<dbReference type="InterPro" id="IPR000045">
    <property type="entry name" value="Prepilin_IV_endopep_pep"/>
</dbReference>
<feature type="transmembrane region" description="Helical" evidence="2">
    <location>
        <begin position="117"/>
        <end position="135"/>
    </location>
</feature>
<accession>A0A6V8KZX4</accession>
<dbReference type="InterPro" id="IPR050882">
    <property type="entry name" value="Prepilin_peptidase/N-MTase"/>
</dbReference>
<gene>
    <name evidence="4" type="ORF">Prum_042650</name>
</gene>
<dbReference type="EMBL" id="BLPG01000001">
    <property type="protein sequence ID" value="GFJ90623.1"/>
    <property type="molecule type" value="Genomic_DNA"/>
</dbReference>
<dbReference type="Proteomes" id="UP000482960">
    <property type="component" value="Unassembled WGS sequence"/>
</dbReference>
<evidence type="ECO:0000313" key="4">
    <source>
        <dbReference type="EMBL" id="GFJ90623.1"/>
    </source>
</evidence>
<keyword evidence="2" id="KW-0812">Transmembrane</keyword>
<dbReference type="AlphaFoldDB" id="A0A6V8KZX4"/>